<dbReference type="Proteomes" id="UP000000447">
    <property type="component" value="Chromosome"/>
</dbReference>
<dbReference type="SUPFAM" id="SSF52425">
    <property type="entry name" value="Cryptochrome/photolyase, N-terminal domain"/>
    <property type="match status" value="1"/>
</dbReference>
<dbReference type="STRING" id="309801.trd_1372"/>
<dbReference type="SUPFAM" id="SSF48173">
    <property type="entry name" value="Cryptochrome/photolyase FAD-binding domain"/>
    <property type="match status" value="1"/>
</dbReference>
<dbReference type="eggNOG" id="COG0415">
    <property type="taxonomic scope" value="Bacteria"/>
</dbReference>
<dbReference type="OrthoDB" id="9772484at2"/>
<dbReference type="PROSITE" id="PS51645">
    <property type="entry name" value="PHR_CRY_ALPHA_BETA"/>
    <property type="match status" value="1"/>
</dbReference>
<feature type="domain" description="Photolyase/cryptochrome alpha/beta" evidence="11">
    <location>
        <begin position="2"/>
        <end position="126"/>
    </location>
</feature>
<evidence type="ECO:0000259" key="11">
    <source>
        <dbReference type="PROSITE" id="PS51645"/>
    </source>
</evidence>
<dbReference type="GO" id="GO:0009416">
    <property type="term" value="P:response to light stimulus"/>
    <property type="evidence" value="ECO:0007669"/>
    <property type="project" value="TreeGrafter"/>
</dbReference>
<feature type="binding site" evidence="8">
    <location>
        <begin position="264"/>
        <end position="271"/>
    </location>
    <ligand>
        <name>FAD</name>
        <dbReference type="ChEBI" id="CHEBI:57692"/>
    </ligand>
</feature>
<protein>
    <recommendedName>
        <fullName evidence="3">Deoxyribodipyrimidine photo-lyase</fullName>
        <ecNumber evidence="2">4.1.99.3</ecNumber>
    </recommendedName>
</protein>
<dbReference type="PROSITE" id="PS00691">
    <property type="entry name" value="DNA_PHOTOLYASES_1_2"/>
    <property type="match status" value="1"/>
</dbReference>
<feature type="site" description="Electron transfer via tryptophanyl radical" evidence="9">
    <location>
        <position position="371"/>
    </location>
</feature>
<dbReference type="PANTHER" id="PTHR11455:SF9">
    <property type="entry name" value="CRYPTOCHROME CIRCADIAN CLOCK 5 ISOFORM X1"/>
    <property type="match status" value="1"/>
</dbReference>
<keyword evidence="5 8" id="KW-0274">FAD</keyword>
<dbReference type="PRINTS" id="PR00147">
    <property type="entry name" value="DNAPHOTLYASE"/>
</dbReference>
<gene>
    <name evidence="12" type="ordered locus">trd_1372</name>
</gene>
<dbReference type="GO" id="GO:0000719">
    <property type="term" value="P:photoreactive repair"/>
    <property type="evidence" value="ECO:0007669"/>
    <property type="project" value="UniProtKB-ARBA"/>
</dbReference>
<feature type="binding site" evidence="8">
    <location>
        <position position="261"/>
    </location>
    <ligand>
        <name>FAD</name>
        <dbReference type="ChEBI" id="CHEBI:57692"/>
    </ligand>
</feature>
<dbReference type="Pfam" id="PF03441">
    <property type="entry name" value="FAD_binding_7"/>
    <property type="match status" value="1"/>
</dbReference>
<organism evidence="12 13">
    <name type="scientific">Thermomicrobium roseum (strain ATCC 27502 / DSM 5159 / P-2)</name>
    <dbReference type="NCBI Taxonomy" id="309801"/>
    <lineage>
        <taxon>Bacteria</taxon>
        <taxon>Pseudomonadati</taxon>
        <taxon>Thermomicrobiota</taxon>
        <taxon>Thermomicrobia</taxon>
        <taxon>Thermomicrobiales</taxon>
        <taxon>Thermomicrobiaceae</taxon>
        <taxon>Thermomicrobium</taxon>
    </lineage>
</organism>
<reference evidence="12 13" key="1">
    <citation type="journal article" date="2009" name="PLoS ONE">
        <title>Complete genome sequence of the aerobic CO-oxidizing thermophile Thermomicrobium roseum.</title>
        <authorList>
            <person name="Wu D."/>
            <person name="Raymond J."/>
            <person name="Wu M."/>
            <person name="Chatterji S."/>
            <person name="Ren Q."/>
            <person name="Graham J.E."/>
            <person name="Bryant D.A."/>
            <person name="Robb F."/>
            <person name="Colman A."/>
            <person name="Tallon L.J."/>
            <person name="Badger J.H."/>
            <person name="Madupu R."/>
            <person name="Ward N.L."/>
            <person name="Eisen J.A."/>
        </authorList>
    </citation>
    <scope>NUCLEOTIDE SEQUENCE [LARGE SCALE GENOMIC DNA]</scope>
    <source>
        <strain evidence="13">ATCC 27502 / DSM 5159 / P-2</strain>
    </source>
</reference>
<evidence type="ECO:0000256" key="9">
    <source>
        <dbReference type="PIRSR" id="PIRSR602081-2"/>
    </source>
</evidence>
<feature type="site" description="Electron transfer via tryptophanyl radical" evidence="9">
    <location>
        <position position="295"/>
    </location>
</feature>
<dbReference type="InterPro" id="IPR006050">
    <property type="entry name" value="DNA_photolyase_N"/>
</dbReference>
<dbReference type="InterPro" id="IPR036155">
    <property type="entry name" value="Crypto/Photolyase_N_sf"/>
</dbReference>
<dbReference type="FunFam" id="1.10.579.10:FF:000003">
    <property type="entry name" value="Deoxyribodipyrimidine photo-lyase"/>
    <property type="match status" value="1"/>
</dbReference>
<evidence type="ECO:0000256" key="3">
    <source>
        <dbReference type="ARBA" id="ARBA00014046"/>
    </source>
</evidence>
<evidence type="ECO:0000256" key="7">
    <source>
        <dbReference type="ARBA" id="ARBA00033999"/>
    </source>
</evidence>
<accession>B9L2H0</accession>
<dbReference type="InterPro" id="IPR002081">
    <property type="entry name" value="Cryptochrome/DNA_photolyase_1"/>
</dbReference>
<dbReference type="InterPro" id="IPR014729">
    <property type="entry name" value="Rossmann-like_a/b/a_fold"/>
</dbReference>
<comment type="cofactor">
    <cofactor evidence="1">
        <name>(6R)-5,10-methylene-5,6,7,8-tetrahydrofolate</name>
        <dbReference type="ChEBI" id="CHEBI:15636"/>
    </cofactor>
</comment>
<evidence type="ECO:0000256" key="1">
    <source>
        <dbReference type="ARBA" id="ARBA00001932"/>
    </source>
</evidence>
<keyword evidence="12" id="KW-0456">Lyase</keyword>
<feature type="site" description="Electron transfer via tryptophanyl radical" evidence="9">
    <location>
        <position position="348"/>
    </location>
</feature>
<dbReference type="HOGENOM" id="CLU_010348_2_2_0"/>
<evidence type="ECO:0000256" key="8">
    <source>
        <dbReference type="PIRSR" id="PIRSR602081-1"/>
    </source>
</evidence>
<dbReference type="PANTHER" id="PTHR11455">
    <property type="entry name" value="CRYPTOCHROME"/>
    <property type="match status" value="1"/>
</dbReference>
<proteinExistence type="inferred from homology"/>
<dbReference type="EC" id="4.1.99.3" evidence="2"/>
<dbReference type="PROSITE" id="PS00394">
    <property type="entry name" value="DNA_PHOTOLYASES_1_1"/>
    <property type="match status" value="1"/>
</dbReference>
<feature type="binding site" evidence="8">
    <location>
        <begin position="361"/>
        <end position="363"/>
    </location>
    <ligand>
        <name>FAD</name>
        <dbReference type="ChEBI" id="CHEBI:57692"/>
    </ligand>
</feature>
<dbReference type="InterPro" id="IPR036134">
    <property type="entry name" value="Crypto/Photolyase_FAD-like_sf"/>
</dbReference>
<dbReference type="Gene3D" id="1.25.40.80">
    <property type="match status" value="1"/>
</dbReference>
<sequence length="467" mass="52728">MTTVVWWVRRDLRLHDNQALAAALTRARELVPLFVLDPALLAGPTSSQRRNAFLFAALRSLDAALRRRGSRLIVRAGRPEQVLPTVVRESGATLVMAEADGSPYARRRDEAVARSVPLQLVEGSTLRPLGSIRAPTGEPYRVYSQFRRAWFRLPIPSPQDILPAPPRLPPVPRLASEPIPESPLAVPERFAPSEDAARQRLQHFLAQGLASYHLRRNALDGSGSSQLSPYFRFGLLSVREAWCAAARYLDEPDAAAGARAWLDELLWREFYQHLLAAWPESARMSMQPEFRDVAWPGSNDALARWQEGRTGFPVVDAAMRQLVSEGWMSNRARMIVASFLSKLLLVDWREGERFFRRELVDGDLAANVGGWQWSAGTGTDAAPYFRIFNPVLQGEQHDPNGSWVRTWLPELANVPREYLFAPWRMPIEVQLRAGCRIGHDYPAPIVEYESARARALEWFRSVRQAQS</sequence>
<dbReference type="EMBL" id="CP001275">
    <property type="protein sequence ID" value="ACM05272.1"/>
    <property type="molecule type" value="Genomic_DNA"/>
</dbReference>
<evidence type="ECO:0000256" key="10">
    <source>
        <dbReference type="RuleBase" id="RU004182"/>
    </source>
</evidence>
<dbReference type="Gene3D" id="1.10.579.10">
    <property type="entry name" value="DNA Cyclobutane Dipyrimidine Photolyase, subunit A, domain 3"/>
    <property type="match status" value="1"/>
</dbReference>
<dbReference type="InterPro" id="IPR018394">
    <property type="entry name" value="DNA_photolyase_1_CS_C"/>
</dbReference>
<dbReference type="GO" id="GO:0003677">
    <property type="term" value="F:DNA binding"/>
    <property type="evidence" value="ECO:0007669"/>
    <property type="project" value="TreeGrafter"/>
</dbReference>
<dbReference type="RefSeq" id="WP_015922321.1">
    <property type="nucleotide sequence ID" value="NC_011959.1"/>
</dbReference>
<evidence type="ECO:0000256" key="4">
    <source>
        <dbReference type="ARBA" id="ARBA00022630"/>
    </source>
</evidence>
<dbReference type="GO" id="GO:0003904">
    <property type="term" value="F:deoxyribodipyrimidine photo-lyase activity"/>
    <property type="evidence" value="ECO:0007669"/>
    <property type="project" value="UniProtKB-EC"/>
</dbReference>
<evidence type="ECO:0000256" key="2">
    <source>
        <dbReference type="ARBA" id="ARBA00013149"/>
    </source>
</evidence>
<dbReference type="GO" id="GO:0071949">
    <property type="term" value="F:FAD binding"/>
    <property type="evidence" value="ECO:0007669"/>
    <property type="project" value="TreeGrafter"/>
</dbReference>
<feature type="binding site" evidence="8">
    <location>
        <begin position="224"/>
        <end position="228"/>
    </location>
    <ligand>
        <name>FAD</name>
        <dbReference type="ChEBI" id="CHEBI:57692"/>
    </ligand>
</feature>
<keyword evidence="4 8" id="KW-0285">Flavoprotein</keyword>
<dbReference type="Gene3D" id="3.40.50.620">
    <property type="entry name" value="HUPs"/>
    <property type="match status" value="1"/>
</dbReference>
<keyword evidence="13" id="KW-1185">Reference proteome</keyword>
<dbReference type="AlphaFoldDB" id="B9L2H0"/>
<evidence type="ECO:0000313" key="12">
    <source>
        <dbReference type="EMBL" id="ACM05272.1"/>
    </source>
</evidence>
<dbReference type="KEGG" id="tro:trd_1372"/>
<evidence type="ECO:0000313" key="13">
    <source>
        <dbReference type="Proteomes" id="UP000000447"/>
    </source>
</evidence>
<comment type="cofactor">
    <cofactor evidence="8">
        <name>FAD</name>
        <dbReference type="ChEBI" id="CHEBI:57692"/>
    </cofactor>
    <text evidence="8">Binds 1 FAD per subunit.</text>
</comment>
<comment type="similarity">
    <text evidence="10">Belongs to the DNA photolyase family.</text>
</comment>
<evidence type="ECO:0000256" key="5">
    <source>
        <dbReference type="ARBA" id="ARBA00022827"/>
    </source>
</evidence>
<comment type="catalytic activity">
    <reaction evidence="7">
        <text>cyclobutadipyrimidine (in DNA) = 2 pyrimidine residues (in DNA).</text>
        <dbReference type="EC" id="4.1.99.3"/>
    </reaction>
</comment>
<name>B9L2H0_THERP</name>
<feature type="binding site" evidence="8">
    <location>
        <position position="212"/>
    </location>
    <ligand>
        <name>FAD</name>
        <dbReference type="ChEBI" id="CHEBI:57692"/>
    </ligand>
</feature>
<dbReference type="Pfam" id="PF00875">
    <property type="entry name" value="DNA_photolyase"/>
    <property type="match status" value="1"/>
</dbReference>
<keyword evidence="6 10" id="KW-0157">Chromophore</keyword>
<dbReference type="InterPro" id="IPR005101">
    <property type="entry name" value="Cryptochr/Photolyase_FAD-bd"/>
</dbReference>
<evidence type="ECO:0000256" key="6">
    <source>
        <dbReference type="ARBA" id="ARBA00022991"/>
    </source>
</evidence>